<name>A0A5C3KUF3_COPMA</name>
<dbReference type="Proteomes" id="UP000307440">
    <property type="component" value="Unassembled WGS sequence"/>
</dbReference>
<evidence type="ECO:0000313" key="4">
    <source>
        <dbReference type="Proteomes" id="UP000307440"/>
    </source>
</evidence>
<dbReference type="OrthoDB" id="2958007at2759"/>
<protein>
    <recommendedName>
        <fullName evidence="2">DUF6533 domain-containing protein</fullName>
    </recommendedName>
</protein>
<keyword evidence="1" id="KW-1133">Transmembrane helix</keyword>
<evidence type="ECO:0000259" key="2">
    <source>
        <dbReference type="Pfam" id="PF20151"/>
    </source>
</evidence>
<keyword evidence="4" id="KW-1185">Reference proteome</keyword>
<organism evidence="3 4">
    <name type="scientific">Coprinopsis marcescibilis</name>
    <name type="common">Agaric fungus</name>
    <name type="synonym">Psathyrella marcescibilis</name>
    <dbReference type="NCBI Taxonomy" id="230819"/>
    <lineage>
        <taxon>Eukaryota</taxon>
        <taxon>Fungi</taxon>
        <taxon>Dikarya</taxon>
        <taxon>Basidiomycota</taxon>
        <taxon>Agaricomycotina</taxon>
        <taxon>Agaricomycetes</taxon>
        <taxon>Agaricomycetidae</taxon>
        <taxon>Agaricales</taxon>
        <taxon>Agaricineae</taxon>
        <taxon>Psathyrellaceae</taxon>
        <taxon>Coprinopsis</taxon>
    </lineage>
</organism>
<feature type="domain" description="DUF6533" evidence="2">
    <location>
        <begin position="31"/>
        <end position="75"/>
    </location>
</feature>
<dbReference type="EMBL" id="ML210218">
    <property type="protein sequence ID" value="TFK23473.1"/>
    <property type="molecule type" value="Genomic_DNA"/>
</dbReference>
<dbReference type="AlphaFoldDB" id="A0A5C3KUF3"/>
<evidence type="ECO:0000256" key="1">
    <source>
        <dbReference type="SAM" id="Phobius"/>
    </source>
</evidence>
<dbReference type="InterPro" id="IPR045340">
    <property type="entry name" value="DUF6533"/>
</dbReference>
<dbReference type="Pfam" id="PF20151">
    <property type="entry name" value="DUF6533"/>
    <property type="match status" value="1"/>
</dbReference>
<proteinExistence type="predicted"/>
<feature type="transmembrane region" description="Helical" evidence="1">
    <location>
        <begin position="239"/>
        <end position="259"/>
    </location>
</feature>
<accession>A0A5C3KUF3</accession>
<keyword evidence="1" id="KW-0812">Transmembrane</keyword>
<keyword evidence="1" id="KW-0472">Membrane</keyword>
<sequence length="358" mass="40463">MDSVLGLSIKEQLAMLDRFKLTLYFQRNIRYLNASSLTVLIADYLQTVDLETKLIWGSDWTLVKVLYLVSRYSPFFDVPLTVYYNEAMGISPELCYQLLIVLSASIVFGSMIAEGSHPNVLYEGDLTDRRRTAILFLRVAALLGRKRRMNIYLAVHYVIAESGLLTAFIMFIVSLKFGQSPVPKYINCMIVDSNFLPLIAVFGIILFNQAAVMLISVWIGIRKYRNSKGPLVGVFYRDGAGYFILLSMMSAVNLIVAAVGPPEYKYLFAAPQRVLHSTLSTRMVLHLREITDAQRQPTAELSRQQSFKFIPDTSVMLSPTSPTASQHTARSSWNVVDVVRRERDSIAKSQLSYNAYAY</sequence>
<evidence type="ECO:0000313" key="3">
    <source>
        <dbReference type="EMBL" id="TFK23473.1"/>
    </source>
</evidence>
<feature type="transmembrane region" description="Helical" evidence="1">
    <location>
        <begin position="151"/>
        <end position="175"/>
    </location>
</feature>
<gene>
    <name evidence="3" type="ORF">FA15DRAFT_464558</name>
</gene>
<reference evidence="3 4" key="1">
    <citation type="journal article" date="2019" name="Nat. Ecol. Evol.">
        <title>Megaphylogeny resolves global patterns of mushroom evolution.</title>
        <authorList>
            <person name="Varga T."/>
            <person name="Krizsan K."/>
            <person name="Foldi C."/>
            <person name="Dima B."/>
            <person name="Sanchez-Garcia M."/>
            <person name="Sanchez-Ramirez S."/>
            <person name="Szollosi G.J."/>
            <person name="Szarkandi J.G."/>
            <person name="Papp V."/>
            <person name="Albert L."/>
            <person name="Andreopoulos W."/>
            <person name="Angelini C."/>
            <person name="Antonin V."/>
            <person name="Barry K.W."/>
            <person name="Bougher N.L."/>
            <person name="Buchanan P."/>
            <person name="Buyck B."/>
            <person name="Bense V."/>
            <person name="Catcheside P."/>
            <person name="Chovatia M."/>
            <person name="Cooper J."/>
            <person name="Damon W."/>
            <person name="Desjardin D."/>
            <person name="Finy P."/>
            <person name="Geml J."/>
            <person name="Haridas S."/>
            <person name="Hughes K."/>
            <person name="Justo A."/>
            <person name="Karasinski D."/>
            <person name="Kautmanova I."/>
            <person name="Kiss B."/>
            <person name="Kocsube S."/>
            <person name="Kotiranta H."/>
            <person name="LaButti K.M."/>
            <person name="Lechner B.E."/>
            <person name="Liimatainen K."/>
            <person name="Lipzen A."/>
            <person name="Lukacs Z."/>
            <person name="Mihaltcheva S."/>
            <person name="Morgado L.N."/>
            <person name="Niskanen T."/>
            <person name="Noordeloos M.E."/>
            <person name="Ohm R.A."/>
            <person name="Ortiz-Santana B."/>
            <person name="Ovrebo C."/>
            <person name="Racz N."/>
            <person name="Riley R."/>
            <person name="Savchenko A."/>
            <person name="Shiryaev A."/>
            <person name="Soop K."/>
            <person name="Spirin V."/>
            <person name="Szebenyi C."/>
            <person name="Tomsovsky M."/>
            <person name="Tulloss R.E."/>
            <person name="Uehling J."/>
            <person name="Grigoriev I.V."/>
            <person name="Vagvolgyi C."/>
            <person name="Papp T."/>
            <person name="Martin F.M."/>
            <person name="Miettinen O."/>
            <person name="Hibbett D.S."/>
            <person name="Nagy L.G."/>
        </authorList>
    </citation>
    <scope>NUCLEOTIDE SEQUENCE [LARGE SCALE GENOMIC DNA]</scope>
    <source>
        <strain evidence="3 4">CBS 121175</strain>
    </source>
</reference>
<feature type="transmembrane region" description="Helical" evidence="1">
    <location>
        <begin position="195"/>
        <end position="219"/>
    </location>
</feature>